<name>A0A898KB83_9VIRU</name>
<feature type="domain" description="Envelope protein N-terminal" evidence="2">
    <location>
        <begin position="55"/>
        <end position="361"/>
    </location>
</feature>
<keyword evidence="4" id="KW-1185">Reference proteome</keyword>
<evidence type="ECO:0000313" key="4">
    <source>
        <dbReference type="Proteomes" id="UP000662804"/>
    </source>
</evidence>
<dbReference type="Proteomes" id="UP000662804">
    <property type="component" value="Segment"/>
</dbReference>
<keyword evidence="1" id="KW-1133">Transmembrane helix</keyword>
<feature type="transmembrane region" description="Helical" evidence="1">
    <location>
        <begin position="503"/>
        <end position="522"/>
    </location>
</feature>
<dbReference type="EMBL" id="MW557853">
    <property type="protein sequence ID" value="QSJ05047.1"/>
    <property type="molecule type" value="Genomic_DNA"/>
</dbReference>
<keyword evidence="1" id="KW-0472">Membrane</keyword>
<evidence type="ECO:0000313" key="3">
    <source>
        <dbReference type="EMBL" id="QSJ05047.1"/>
    </source>
</evidence>
<evidence type="ECO:0000259" key="2">
    <source>
        <dbReference type="Pfam" id="PF26255"/>
    </source>
</evidence>
<accession>A0A898KB83</accession>
<dbReference type="InterPro" id="IPR058677">
    <property type="entry name" value="ORF4_N"/>
</dbReference>
<sequence length="528" mass="57613">MKKKIANVVFALLIVTSGVTAFSGNAAAVHDCSSTDALVMGFTFGHVNKDKCTNNHVSHAVENVRDAETIQDKTDLHAAAAGASAKGENYNVLYDNYLQDTETVAWSKAEKAIAQAYENGSSKAMAKSKARTAIDEYYAKKQVNLIRSWNTTAHEWDYIYSRAEQENFDVGNYESSETVEGSNAAIIKPYFLHKDDNTADKVSESNGLNDFTYDSLGKNEVTLTNGTVVESTSYRFKRDDGTDAGNIGIATDNSIQNDVEYDYWRTVTGFDVSAPEPGYSEIKFVHFNDFQSKYTEIENKSTNLKTDAGVFTDGIWSDLQDGNIQSQDVISRNTLMFEYGTSAASGNGTYYDSIGALSQMGLASPNLDSTGQMTVTVDETGNTYQGMLFANNVPNGQWEIGKSYNSKNITGSVFMATTSGNMKKLTRNFTVDNAVDKTGKERQTVSTQTYNYKTANTSELNSKYDKLLKVTSELQNRSNAAGSGGSVGSSSSPQIPAWLEETYLGIPLWGIIVTALAGLYVVQSGRNN</sequence>
<evidence type="ECO:0000256" key="1">
    <source>
        <dbReference type="SAM" id="Phobius"/>
    </source>
</evidence>
<gene>
    <name evidence="3" type="ORF">HdyHp2_135</name>
</gene>
<protein>
    <submittedName>
        <fullName evidence="3">VP1 spike protein</fullName>
    </submittedName>
</protein>
<proteinExistence type="predicted"/>
<keyword evidence="1" id="KW-0812">Transmembrane</keyword>
<dbReference type="Pfam" id="PF26255">
    <property type="entry name" value="Viral_env_HRPV"/>
    <property type="match status" value="1"/>
</dbReference>
<organism evidence="3 4">
    <name type="scientific">Haloarcula virus Hardyhisp2</name>
    <dbReference type="NCBI Taxonomy" id="2811386"/>
    <lineage>
        <taxon>Viruses</taxon>
        <taxon>Monodnaviria</taxon>
        <taxon>Trapavirae</taxon>
        <taxon>Saleviricota</taxon>
        <taxon>Huolimaviricetes</taxon>
        <taxon>Haloruvirales</taxon>
        <taxon>Pleolipoviridae</taxon>
        <taxon>Gammapleolipovirus</taxon>
        <taxon>Gammapleolipovirus hardyense</taxon>
        <taxon>Gammapleolipovirus Hardyhisp2</taxon>
    </lineage>
</organism>
<reference evidence="3 4" key="1">
    <citation type="submission" date="2021-02" db="EMBL/GenBank/DDBJ databases">
        <authorList>
            <person name="Tang S.-L."/>
            <person name="Chiang P.-W."/>
            <person name="Pfeiffer F."/>
            <person name="Dyall-Smith M."/>
        </authorList>
    </citation>
    <scope>NUCLEOTIDE SEQUENCE [LARGE SCALE GENOMIC DNA]</scope>
    <source>
        <strain evidence="3">Hardyhisp2</strain>
    </source>
</reference>